<dbReference type="PROSITE" id="PS51257">
    <property type="entry name" value="PROKAR_LIPOPROTEIN"/>
    <property type="match status" value="1"/>
</dbReference>
<evidence type="ECO:0000313" key="4">
    <source>
        <dbReference type="EMBL" id="NYD36011.1"/>
    </source>
</evidence>
<evidence type="ECO:0000313" key="5">
    <source>
        <dbReference type="Proteomes" id="UP000535890"/>
    </source>
</evidence>
<feature type="chain" id="PRO_5038831723" evidence="2">
    <location>
        <begin position="20"/>
        <end position="268"/>
    </location>
</feature>
<sequence length="268" mass="28632">MRRTVLVLLALLGVLTACSSGGSPTGAPAGTPNGTPTDRIVATHELRVCSTGDYRPLTYRDASGTWSGIDVDMARDLATRLGARMTMVPTTWSTLLDDVTAGRCDLAVGGVSVTADRAARATFTVPYLQDGKTPIVRCADLGRFSTLAQIDRPGVRVVVNPGGTNERFVRARLTAATIVPYPDNNTIHDTVADGRTDLMITDAIEARWQAAARPDVLCAEHPDSPFDRSQKAYLIPPGDPAFVDTVNRWLTGALTDGTWARAAKPWLG</sequence>
<reference evidence="4 5" key="1">
    <citation type="submission" date="2020-07" db="EMBL/GenBank/DDBJ databases">
        <title>Sequencing the genomes of 1000 actinobacteria strains.</title>
        <authorList>
            <person name="Klenk H.-P."/>
        </authorList>
    </citation>
    <scope>NUCLEOTIDE SEQUENCE [LARGE SCALE GENOMIC DNA]</scope>
    <source>
        <strain evidence="4 5">DSM 45772</strain>
    </source>
</reference>
<dbReference type="EMBL" id="JACCBN010000001">
    <property type="protein sequence ID" value="NYD36011.1"/>
    <property type="molecule type" value="Genomic_DNA"/>
</dbReference>
<evidence type="ECO:0000256" key="2">
    <source>
        <dbReference type="SAM" id="SignalP"/>
    </source>
</evidence>
<dbReference type="Proteomes" id="UP000535890">
    <property type="component" value="Unassembled WGS sequence"/>
</dbReference>
<dbReference type="Gene3D" id="3.40.190.10">
    <property type="entry name" value="Periplasmic binding protein-like II"/>
    <property type="match status" value="2"/>
</dbReference>
<dbReference type="EC" id="4.2.1.51" evidence="4"/>
<dbReference type="Pfam" id="PF00497">
    <property type="entry name" value="SBP_bac_3"/>
    <property type="match status" value="1"/>
</dbReference>
<feature type="signal peptide" evidence="2">
    <location>
        <begin position="1"/>
        <end position="19"/>
    </location>
</feature>
<keyword evidence="5" id="KW-1185">Reference proteome</keyword>
<keyword evidence="4" id="KW-0456">Lyase</keyword>
<dbReference type="EC" id="4.2.1.91" evidence="4"/>
<dbReference type="GO" id="GO:0004664">
    <property type="term" value="F:prephenate dehydratase activity"/>
    <property type="evidence" value="ECO:0007669"/>
    <property type="project" value="UniProtKB-EC"/>
</dbReference>
<comment type="caution">
    <text evidence="4">The sequence shown here is derived from an EMBL/GenBank/DDBJ whole genome shotgun (WGS) entry which is preliminary data.</text>
</comment>
<accession>A0A7Y9DV68</accession>
<organism evidence="4 5">
    <name type="scientific">Actinomycetospora corticicola</name>
    <dbReference type="NCBI Taxonomy" id="663602"/>
    <lineage>
        <taxon>Bacteria</taxon>
        <taxon>Bacillati</taxon>
        <taxon>Actinomycetota</taxon>
        <taxon>Actinomycetes</taxon>
        <taxon>Pseudonocardiales</taxon>
        <taxon>Pseudonocardiaceae</taxon>
        <taxon>Actinomycetospora</taxon>
    </lineage>
</organism>
<dbReference type="PANTHER" id="PTHR35936:SF19">
    <property type="entry name" value="AMINO-ACID-BINDING PROTEIN YXEM-RELATED"/>
    <property type="match status" value="1"/>
</dbReference>
<evidence type="ECO:0000259" key="3">
    <source>
        <dbReference type="SMART" id="SM00062"/>
    </source>
</evidence>
<dbReference type="RefSeq" id="WP_179793752.1">
    <property type="nucleotide sequence ID" value="NZ_BAABHP010000007.1"/>
</dbReference>
<gene>
    <name evidence="4" type="ORF">BJ983_002113</name>
</gene>
<dbReference type="InterPro" id="IPR001638">
    <property type="entry name" value="Solute-binding_3/MltF_N"/>
</dbReference>
<keyword evidence="1 2" id="KW-0732">Signal</keyword>
<dbReference type="GO" id="GO:0047769">
    <property type="term" value="F:arogenate dehydratase activity"/>
    <property type="evidence" value="ECO:0007669"/>
    <property type="project" value="UniProtKB-EC"/>
</dbReference>
<protein>
    <submittedName>
        <fullName evidence="4">Cyclohexadienyl dehydratase</fullName>
        <ecNumber evidence="4">4.2.1.51</ecNumber>
        <ecNumber evidence="4">4.2.1.91</ecNumber>
    </submittedName>
</protein>
<feature type="domain" description="Solute-binding protein family 3/N-terminal" evidence="3">
    <location>
        <begin position="45"/>
        <end position="268"/>
    </location>
</feature>
<dbReference type="AlphaFoldDB" id="A0A7Y9DV68"/>
<name>A0A7Y9DV68_9PSEU</name>
<proteinExistence type="predicted"/>
<evidence type="ECO:0000256" key="1">
    <source>
        <dbReference type="ARBA" id="ARBA00022729"/>
    </source>
</evidence>
<dbReference type="PANTHER" id="PTHR35936">
    <property type="entry name" value="MEMBRANE-BOUND LYTIC MUREIN TRANSGLYCOSYLASE F"/>
    <property type="match status" value="1"/>
</dbReference>
<dbReference type="SMART" id="SM00062">
    <property type="entry name" value="PBPb"/>
    <property type="match status" value="1"/>
</dbReference>
<dbReference type="SUPFAM" id="SSF53850">
    <property type="entry name" value="Periplasmic binding protein-like II"/>
    <property type="match status" value="1"/>
</dbReference>